<dbReference type="RefSeq" id="WP_163933255.1">
    <property type="nucleotide sequence ID" value="NZ_BMQU01000014.1"/>
</dbReference>
<evidence type="ECO:0000256" key="1">
    <source>
        <dbReference type="SAM" id="Phobius"/>
    </source>
</evidence>
<sequence length="137" mass="14813">MRGSCKGLTLIELLIVIAVVGILASIAYPSYSEKIKKAARTEIAGLLFESALSLERHRARAGQYADTEGVVTPLPTGTDYYSLHASRTAEDFVLSARRRPGTLMASDRCADFVLGHDGIRRNPGATGDHSQAYCWGN</sequence>
<name>A0A6I5RNC5_9PSED</name>
<keyword evidence="1" id="KW-0812">Transmembrane</keyword>
<dbReference type="SUPFAM" id="SSF54523">
    <property type="entry name" value="Pili subunits"/>
    <property type="match status" value="1"/>
</dbReference>
<dbReference type="InterPro" id="IPR012902">
    <property type="entry name" value="N_methyl_site"/>
</dbReference>
<accession>A0A6I5RNC5</accession>
<keyword evidence="3" id="KW-1185">Reference proteome</keyword>
<dbReference type="InterPro" id="IPR031982">
    <property type="entry name" value="PilE-like"/>
</dbReference>
<dbReference type="GO" id="GO:0043683">
    <property type="term" value="P:type IV pilus assembly"/>
    <property type="evidence" value="ECO:0007669"/>
    <property type="project" value="InterPro"/>
</dbReference>
<dbReference type="EMBL" id="JAAHBT010000043">
    <property type="protein sequence ID" value="NES09215.1"/>
    <property type="molecule type" value="Genomic_DNA"/>
</dbReference>
<organism evidence="2 3">
    <name type="scientific">Pseudomonas laurentiana</name>
    <dbReference type="NCBI Taxonomy" id="2364649"/>
    <lineage>
        <taxon>Bacteria</taxon>
        <taxon>Pseudomonadati</taxon>
        <taxon>Pseudomonadota</taxon>
        <taxon>Gammaproteobacteria</taxon>
        <taxon>Pseudomonadales</taxon>
        <taxon>Pseudomonadaceae</taxon>
        <taxon>Pseudomonas</taxon>
    </lineage>
</organism>
<dbReference type="AlphaFoldDB" id="A0A6I5RNC5"/>
<evidence type="ECO:0000313" key="3">
    <source>
        <dbReference type="Proteomes" id="UP000471751"/>
    </source>
</evidence>
<dbReference type="Pfam" id="PF16732">
    <property type="entry name" value="ComP_DUS"/>
    <property type="match status" value="1"/>
</dbReference>
<dbReference type="PROSITE" id="PS00409">
    <property type="entry name" value="PROKAR_NTER_METHYL"/>
    <property type="match status" value="1"/>
</dbReference>
<keyword evidence="1" id="KW-1133">Transmembrane helix</keyword>
<gene>
    <name evidence="2" type="ORF">G3O07_04965</name>
</gene>
<reference evidence="2 3" key="1">
    <citation type="submission" date="2020-02" db="EMBL/GenBank/DDBJ databases">
        <title>Broccoli isolated Pseudomonas sp.</title>
        <authorList>
            <person name="Fujikawa T."/>
            <person name="Sawada H."/>
        </authorList>
    </citation>
    <scope>NUCLEOTIDE SEQUENCE [LARGE SCALE GENOMIC DNA]</scope>
    <source>
        <strain evidence="2 3">JCM 32154</strain>
    </source>
</reference>
<evidence type="ECO:0000313" key="2">
    <source>
        <dbReference type="EMBL" id="NES09215.1"/>
    </source>
</evidence>
<feature type="transmembrane region" description="Helical" evidence="1">
    <location>
        <begin position="7"/>
        <end position="28"/>
    </location>
</feature>
<dbReference type="Pfam" id="PF07963">
    <property type="entry name" value="N_methyl"/>
    <property type="match status" value="1"/>
</dbReference>
<dbReference type="InterPro" id="IPR045584">
    <property type="entry name" value="Pilin-like"/>
</dbReference>
<dbReference type="NCBIfam" id="TIGR02532">
    <property type="entry name" value="IV_pilin_GFxxxE"/>
    <property type="match status" value="1"/>
</dbReference>
<dbReference type="Gene3D" id="3.30.700.10">
    <property type="entry name" value="Glycoprotein, Type 4 Pilin"/>
    <property type="match status" value="1"/>
</dbReference>
<proteinExistence type="predicted"/>
<dbReference type="Proteomes" id="UP000471751">
    <property type="component" value="Unassembled WGS sequence"/>
</dbReference>
<protein>
    <submittedName>
        <fullName evidence="2">Prepilin-type N-terminal cleavage/methylation domain-containing protein</fullName>
    </submittedName>
</protein>
<comment type="caution">
    <text evidence="2">The sequence shown here is derived from an EMBL/GenBank/DDBJ whole genome shotgun (WGS) entry which is preliminary data.</text>
</comment>
<keyword evidence="1" id="KW-0472">Membrane</keyword>